<protein>
    <recommendedName>
        <fullName evidence="3">DUF222 domain-containing protein</fullName>
    </recommendedName>
</protein>
<dbReference type="RefSeq" id="WP_264014354.1">
    <property type="nucleotide sequence ID" value="NZ_JACKSJ010000163.1"/>
</dbReference>
<dbReference type="Proteomes" id="UP001140293">
    <property type="component" value="Unassembled WGS sequence"/>
</dbReference>
<comment type="caution">
    <text evidence="1">The sequence shown here is derived from an EMBL/GenBank/DDBJ whole genome shotgun (WGS) entry which is preliminary data.</text>
</comment>
<evidence type="ECO:0000313" key="1">
    <source>
        <dbReference type="EMBL" id="MCV7172178.1"/>
    </source>
</evidence>
<name>A0A9X2YCP0_9MYCO</name>
<reference evidence="1" key="2">
    <citation type="journal article" date="2022" name="BMC Genomics">
        <title>Comparative genome analysis of mycobacteria focusing on tRNA and non-coding RNA.</title>
        <authorList>
            <person name="Behra P.R.K."/>
            <person name="Pettersson B.M.F."/>
            <person name="Ramesh M."/>
            <person name="Das S."/>
            <person name="Dasgupta S."/>
            <person name="Kirsebom L.A."/>
        </authorList>
    </citation>
    <scope>NUCLEOTIDE SEQUENCE</scope>
    <source>
        <strain evidence="1">DSM 44615</strain>
    </source>
</reference>
<gene>
    <name evidence="1" type="ORF">H7I41_19865</name>
</gene>
<dbReference type="AlphaFoldDB" id="A0A9X2YCP0"/>
<evidence type="ECO:0008006" key="3">
    <source>
        <dbReference type="Google" id="ProtNLM"/>
    </source>
</evidence>
<evidence type="ECO:0000313" key="2">
    <source>
        <dbReference type="Proteomes" id="UP001140293"/>
    </source>
</evidence>
<accession>A0A9X2YCP0</accession>
<sequence>MSSNDALTTLLDRLDAADRSLAALPLSDMTPRELEEVLRRLDRSIALADELQQRLLGRLITIGNPMRMGGATWAEVLSRHLRISPAEAQRRVARAAHAA</sequence>
<reference evidence="1" key="1">
    <citation type="submission" date="2020-07" db="EMBL/GenBank/DDBJ databases">
        <authorList>
            <person name="Pettersson B.M.F."/>
            <person name="Behra P.R.K."/>
            <person name="Ramesh M."/>
            <person name="Das S."/>
            <person name="Dasgupta S."/>
            <person name="Kirsebom L.A."/>
        </authorList>
    </citation>
    <scope>NUCLEOTIDE SEQUENCE</scope>
    <source>
        <strain evidence="1">DSM 44615</strain>
    </source>
</reference>
<keyword evidence="2" id="KW-1185">Reference proteome</keyword>
<organism evidence="1 2">
    <name type="scientific">[Mycobacterium] manitobense</name>
    <dbReference type="NCBI Taxonomy" id="190147"/>
    <lineage>
        <taxon>Bacteria</taxon>
        <taxon>Bacillati</taxon>
        <taxon>Actinomycetota</taxon>
        <taxon>Actinomycetes</taxon>
        <taxon>Mycobacteriales</taxon>
        <taxon>Mycobacteriaceae</taxon>
        <taxon>Mycolicibacterium</taxon>
    </lineage>
</organism>
<proteinExistence type="predicted"/>
<dbReference type="EMBL" id="JACKSJ010000163">
    <property type="protein sequence ID" value="MCV7172178.1"/>
    <property type="molecule type" value="Genomic_DNA"/>
</dbReference>